<name>A0A426ZNF9_ENSVE</name>
<feature type="compositionally biased region" description="Pro residues" evidence="4">
    <location>
        <begin position="61"/>
        <end position="70"/>
    </location>
</feature>
<dbReference type="GO" id="GO:0005634">
    <property type="term" value="C:nucleus"/>
    <property type="evidence" value="ECO:0007669"/>
    <property type="project" value="UniProtKB-SubCell"/>
</dbReference>
<comment type="similarity">
    <text evidence="2">Belongs to the lin-54 family.</text>
</comment>
<dbReference type="Proteomes" id="UP000287651">
    <property type="component" value="Unassembled WGS sequence"/>
</dbReference>
<evidence type="ECO:0000313" key="6">
    <source>
        <dbReference type="EMBL" id="RRT65461.1"/>
    </source>
</evidence>
<evidence type="ECO:0000256" key="3">
    <source>
        <dbReference type="ARBA" id="ARBA00023242"/>
    </source>
</evidence>
<keyword evidence="3" id="KW-0539">Nucleus</keyword>
<evidence type="ECO:0000256" key="4">
    <source>
        <dbReference type="SAM" id="MobiDB-lite"/>
    </source>
</evidence>
<evidence type="ECO:0000313" key="7">
    <source>
        <dbReference type="Proteomes" id="UP000287651"/>
    </source>
</evidence>
<dbReference type="AlphaFoldDB" id="A0A426ZNF9"/>
<protein>
    <recommendedName>
        <fullName evidence="5">CRC domain-containing protein</fullName>
    </recommendedName>
</protein>
<feature type="region of interest" description="Disordered" evidence="4">
    <location>
        <begin position="228"/>
        <end position="252"/>
    </location>
</feature>
<evidence type="ECO:0000256" key="1">
    <source>
        <dbReference type="ARBA" id="ARBA00004123"/>
    </source>
</evidence>
<comment type="subcellular location">
    <subcellularLocation>
        <location evidence="1">Nucleus</location>
    </subcellularLocation>
</comment>
<feature type="domain" description="CRC" evidence="5">
    <location>
        <begin position="68"/>
        <end position="190"/>
    </location>
</feature>
<accession>A0A426ZNF9</accession>
<dbReference type="InterPro" id="IPR033467">
    <property type="entry name" value="Tesmin/TSO1-like_CXC"/>
</dbReference>
<sequence length="363" mass="40083">MAPMEQSVQPVASASTDFPPRKLVRQLDFTAAACCGAPPSAAVPVALDPPQQLQQQQQQRPPWPTPDPLRPSIPSNSVAAYCECFASGVYCDGCNCANCCNNIENEAARREAVEATLERNPNAFRPKIGSSPHTLRDSRDEAGELPLVGKHNKGCHCKKSGCLKKYCECFQANILCSDNCKCMDCKNFEGSEERKALFRGDHGSILYMQQATNAALNGAIDRKVQERLEEKEGQDESSLIPPNHDRDQSQKDPVMQNALVDEYSSRIPIDKINTEESGSDSGDGQKGGRSMSPGTLALMCDEQDTIFMTSRATGTAPRSSNDQSMSEVYAEQERCVLMEFRDYLHKLVTYGRMKGKRFLLVPW</sequence>
<reference evidence="6 7" key="1">
    <citation type="journal article" date="2014" name="Agronomy (Basel)">
        <title>A Draft Genome Sequence for Ensete ventricosum, the Drought-Tolerant Tree Against Hunger.</title>
        <authorList>
            <person name="Harrison J."/>
            <person name="Moore K.A."/>
            <person name="Paszkiewicz K."/>
            <person name="Jones T."/>
            <person name="Grant M."/>
            <person name="Ambacheew D."/>
            <person name="Muzemil S."/>
            <person name="Studholme D.J."/>
        </authorList>
    </citation>
    <scope>NUCLEOTIDE SEQUENCE [LARGE SCALE GENOMIC DNA]</scope>
</reference>
<feature type="region of interest" description="Disordered" evidence="4">
    <location>
        <begin position="269"/>
        <end position="294"/>
    </location>
</feature>
<dbReference type="InterPro" id="IPR028307">
    <property type="entry name" value="Lin-54_fam"/>
</dbReference>
<dbReference type="PROSITE" id="PS51634">
    <property type="entry name" value="CRC"/>
    <property type="match status" value="1"/>
</dbReference>
<evidence type="ECO:0000259" key="5">
    <source>
        <dbReference type="PROSITE" id="PS51634"/>
    </source>
</evidence>
<dbReference type="Pfam" id="PF03638">
    <property type="entry name" value="TCR"/>
    <property type="match status" value="1"/>
</dbReference>
<dbReference type="InterPro" id="IPR005172">
    <property type="entry name" value="CRC"/>
</dbReference>
<evidence type="ECO:0000256" key="2">
    <source>
        <dbReference type="ARBA" id="ARBA00007267"/>
    </source>
</evidence>
<dbReference type="SMART" id="SM01114">
    <property type="entry name" value="CXC"/>
    <property type="match status" value="2"/>
</dbReference>
<proteinExistence type="inferred from homology"/>
<organism evidence="6 7">
    <name type="scientific">Ensete ventricosum</name>
    <name type="common">Abyssinian banana</name>
    <name type="synonym">Musa ensete</name>
    <dbReference type="NCBI Taxonomy" id="4639"/>
    <lineage>
        <taxon>Eukaryota</taxon>
        <taxon>Viridiplantae</taxon>
        <taxon>Streptophyta</taxon>
        <taxon>Embryophyta</taxon>
        <taxon>Tracheophyta</taxon>
        <taxon>Spermatophyta</taxon>
        <taxon>Magnoliopsida</taxon>
        <taxon>Liliopsida</taxon>
        <taxon>Zingiberales</taxon>
        <taxon>Musaceae</taxon>
        <taxon>Ensete</taxon>
    </lineage>
</organism>
<dbReference type="PANTHER" id="PTHR12446">
    <property type="entry name" value="TESMIN/TSO1-RELATED"/>
    <property type="match status" value="1"/>
</dbReference>
<dbReference type="PANTHER" id="PTHR12446:SF34">
    <property type="entry name" value="PROTEIN LIN-54 HOMOLOG"/>
    <property type="match status" value="1"/>
</dbReference>
<dbReference type="EMBL" id="AMZH03005808">
    <property type="protein sequence ID" value="RRT65461.1"/>
    <property type="molecule type" value="Genomic_DNA"/>
</dbReference>
<feature type="compositionally biased region" description="Low complexity" evidence="4">
    <location>
        <begin position="43"/>
        <end position="60"/>
    </location>
</feature>
<feature type="region of interest" description="Disordered" evidence="4">
    <location>
        <begin position="43"/>
        <end position="70"/>
    </location>
</feature>
<dbReference type="GO" id="GO:0006355">
    <property type="term" value="P:regulation of DNA-templated transcription"/>
    <property type="evidence" value="ECO:0007669"/>
    <property type="project" value="TreeGrafter"/>
</dbReference>
<gene>
    <name evidence="6" type="ORF">B296_00022779</name>
</gene>
<comment type="caution">
    <text evidence="6">The sequence shown here is derived from an EMBL/GenBank/DDBJ whole genome shotgun (WGS) entry which is preliminary data.</text>
</comment>